<reference evidence="2" key="1">
    <citation type="submission" date="2023-06" db="EMBL/GenBank/DDBJ databases">
        <title>Conoideocrella luteorostrata (Hypocreales: Clavicipitaceae), a potential biocontrol fungus for elongate hemlock scale in United States Christmas tree production areas.</title>
        <authorList>
            <person name="Barrett H."/>
            <person name="Lovett B."/>
            <person name="Macias A.M."/>
            <person name="Stajich J.E."/>
            <person name="Kasson M.T."/>
        </authorList>
    </citation>
    <scope>NUCLEOTIDE SEQUENCE</scope>
    <source>
        <strain evidence="2">ARSEF 14590</strain>
    </source>
</reference>
<protein>
    <submittedName>
        <fullName evidence="2">Uncharacterized protein</fullName>
    </submittedName>
</protein>
<feature type="transmembrane region" description="Helical" evidence="1">
    <location>
        <begin position="26"/>
        <end position="52"/>
    </location>
</feature>
<sequence length="146" mass="16181">MVLVSSLKDAAHKRTLKDHLPPEMSVFQLSAGAVATGFPLKLVVTAGLLLLYPIGAIVRNIYFHPLSKFSGPKLWPASYVPYIKGLLTGTLIKDHAEIHDKYGEAVRVGPNDISFATVETWRDIYEYRPGHKEASKDPTWHIGMLA</sequence>
<organism evidence="2 3">
    <name type="scientific">Conoideocrella luteorostrata</name>
    <dbReference type="NCBI Taxonomy" id="1105319"/>
    <lineage>
        <taxon>Eukaryota</taxon>
        <taxon>Fungi</taxon>
        <taxon>Dikarya</taxon>
        <taxon>Ascomycota</taxon>
        <taxon>Pezizomycotina</taxon>
        <taxon>Sordariomycetes</taxon>
        <taxon>Hypocreomycetidae</taxon>
        <taxon>Hypocreales</taxon>
        <taxon>Clavicipitaceae</taxon>
        <taxon>Conoideocrella</taxon>
    </lineage>
</organism>
<keyword evidence="1" id="KW-1133">Transmembrane helix</keyword>
<evidence type="ECO:0000313" key="3">
    <source>
        <dbReference type="Proteomes" id="UP001251528"/>
    </source>
</evidence>
<evidence type="ECO:0000256" key="1">
    <source>
        <dbReference type="SAM" id="Phobius"/>
    </source>
</evidence>
<accession>A0AAJ0CKR7</accession>
<evidence type="ECO:0000313" key="2">
    <source>
        <dbReference type="EMBL" id="KAK2594670.1"/>
    </source>
</evidence>
<dbReference type="Proteomes" id="UP001251528">
    <property type="component" value="Unassembled WGS sequence"/>
</dbReference>
<comment type="caution">
    <text evidence="2">The sequence shown here is derived from an EMBL/GenBank/DDBJ whole genome shotgun (WGS) entry which is preliminary data.</text>
</comment>
<proteinExistence type="predicted"/>
<dbReference type="AlphaFoldDB" id="A0AAJ0CKR7"/>
<dbReference type="EMBL" id="JASWJB010000160">
    <property type="protein sequence ID" value="KAK2594670.1"/>
    <property type="molecule type" value="Genomic_DNA"/>
</dbReference>
<keyword evidence="1" id="KW-0472">Membrane</keyword>
<keyword evidence="1" id="KW-0812">Transmembrane</keyword>
<keyword evidence="3" id="KW-1185">Reference proteome</keyword>
<gene>
    <name evidence="2" type="ORF">QQS21_007646</name>
</gene>
<name>A0AAJ0CKR7_9HYPO</name>